<evidence type="ECO:0000256" key="5">
    <source>
        <dbReference type="ARBA" id="ARBA00022714"/>
    </source>
</evidence>
<keyword evidence="10" id="KW-0411">Iron-sulfur</keyword>
<evidence type="ECO:0000259" key="15">
    <source>
        <dbReference type="PROSITE" id="PS51379"/>
    </source>
</evidence>
<dbReference type="SMART" id="SM00902">
    <property type="entry name" value="Fe_hyd_SSU"/>
    <property type="match status" value="1"/>
</dbReference>
<dbReference type="InterPro" id="IPR017900">
    <property type="entry name" value="4Fe4S_Fe_S_CS"/>
</dbReference>
<dbReference type="CDD" id="cd00207">
    <property type="entry name" value="fer2"/>
    <property type="match status" value="1"/>
</dbReference>
<dbReference type="Pfam" id="PF10588">
    <property type="entry name" value="NADH-G_4Fe-4S_3"/>
    <property type="match status" value="1"/>
</dbReference>
<feature type="domain" description="4Fe-4S ferredoxin-type" evidence="15">
    <location>
        <begin position="180"/>
        <end position="208"/>
    </location>
</feature>
<dbReference type="InterPro" id="IPR013352">
    <property type="entry name" value="Fe_hydrogenase_subset"/>
</dbReference>
<evidence type="ECO:0000256" key="9">
    <source>
        <dbReference type="ARBA" id="ARBA00023004"/>
    </source>
</evidence>
<evidence type="ECO:0000256" key="8">
    <source>
        <dbReference type="ARBA" id="ARBA00022967"/>
    </source>
</evidence>
<dbReference type="FunFam" id="3.10.20.740:FF:000004">
    <property type="entry name" value="NADH-quinone oxidoreductase"/>
    <property type="match status" value="1"/>
</dbReference>
<dbReference type="eggNOG" id="COG4624">
    <property type="taxonomic scope" value="Bacteria"/>
</dbReference>
<dbReference type="Proteomes" id="UP000051236">
    <property type="component" value="Unassembled WGS sequence"/>
</dbReference>
<evidence type="ECO:0000259" key="14">
    <source>
        <dbReference type="PROSITE" id="PS51085"/>
    </source>
</evidence>
<dbReference type="Gene3D" id="4.10.260.20">
    <property type="entry name" value="Iron hydrogenase, small subunit"/>
    <property type="match status" value="1"/>
</dbReference>
<keyword evidence="7" id="KW-0677">Repeat</keyword>
<dbReference type="InterPro" id="IPR017896">
    <property type="entry name" value="4Fe4S_Fe-S-bd"/>
</dbReference>
<dbReference type="SUPFAM" id="SSF54862">
    <property type="entry name" value="4Fe-4S ferredoxins"/>
    <property type="match status" value="1"/>
</dbReference>
<evidence type="ECO:0000256" key="11">
    <source>
        <dbReference type="ARBA" id="ARBA00023027"/>
    </source>
</evidence>
<evidence type="ECO:0000256" key="4">
    <source>
        <dbReference type="ARBA" id="ARBA00022485"/>
    </source>
</evidence>
<evidence type="ECO:0008006" key="19">
    <source>
        <dbReference type="Google" id="ProtNLM"/>
    </source>
</evidence>
<keyword evidence="9" id="KW-0408">Iron</keyword>
<gene>
    <name evidence="17" type="ORF">FC83_GL000637</name>
</gene>
<evidence type="ECO:0000313" key="18">
    <source>
        <dbReference type="Proteomes" id="UP000051236"/>
    </source>
</evidence>
<dbReference type="PATRIC" id="fig|1423734.3.peg.643"/>
<dbReference type="GO" id="GO:0016020">
    <property type="term" value="C:membrane"/>
    <property type="evidence" value="ECO:0007669"/>
    <property type="project" value="UniProtKB-SubCell"/>
</dbReference>
<evidence type="ECO:0000256" key="1">
    <source>
        <dbReference type="ARBA" id="ARBA00001966"/>
    </source>
</evidence>
<evidence type="ECO:0000259" key="16">
    <source>
        <dbReference type="PROSITE" id="PS51839"/>
    </source>
</evidence>
<dbReference type="PROSITE" id="PS51379">
    <property type="entry name" value="4FE4S_FER_2"/>
    <property type="match status" value="2"/>
</dbReference>
<dbReference type="InterPro" id="IPR050340">
    <property type="entry name" value="Cytosolic_Fe-S_CAF"/>
</dbReference>
<keyword evidence="11" id="KW-0520">NAD</keyword>
<dbReference type="Gene3D" id="3.40.50.1780">
    <property type="match status" value="1"/>
</dbReference>
<evidence type="ECO:0000256" key="6">
    <source>
        <dbReference type="ARBA" id="ARBA00022723"/>
    </source>
</evidence>
<feature type="domain" description="4Fe-4S His(Cys)3-ligated-type" evidence="16">
    <location>
        <begin position="78"/>
        <end position="117"/>
    </location>
</feature>
<dbReference type="PANTHER" id="PTHR11615">
    <property type="entry name" value="NITRATE, FORMATE, IRON DEHYDROGENASE"/>
    <property type="match status" value="1"/>
</dbReference>
<dbReference type="Gene3D" id="3.10.20.740">
    <property type="match status" value="1"/>
</dbReference>
<dbReference type="InterPro" id="IPR019574">
    <property type="entry name" value="NADH_UbQ_OxRdtase_Gsu_4Fe4S-bd"/>
</dbReference>
<dbReference type="InterPro" id="IPR009016">
    <property type="entry name" value="Fe_hydrogenase"/>
</dbReference>
<feature type="domain" description="4Fe-4S ferredoxin-type" evidence="15">
    <location>
        <begin position="136"/>
        <end position="166"/>
    </location>
</feature>
<keyword evidence="18" id="KW-1185">Reference proteome</keyword>
<dbReference type="InterPro" id="IPR001041">
    <property type="entry name" value="2Fe-2S_ferredoxin-type"/>
</dbReference>
<dbReference type="GO" id="GO:0005506">
    <property type="term" value="F:iron ion binding"/>
    <property type="evidence" value="ECO:0007669"/>
    <property type="project" value="InterPro"/>
</dbReference>
<dbReference type="PROSITE" id="PS00198">
    <property type="entry name" value="4FE4S_FER_1"/>
    <property type="match status" value="1"/>
</dbReference>
<keyword evidence="6" id="KW-0479">Metal-binding</keyword>
<dbReference type="Pfam" id="PF22117">
    <property type="entry name" value="Fer4_Nqo3"/>
    <property type="match status" value="1"/>
</dbReference>
<evidence type="ECO:0000256" key="12">
    <source>
        <dbReference type="ARBA" id="ARBA00023136"/>
    </source>
</evidence>
<dbReference type="Pfam" id="PF13510">
    <property type="entry name" value="Fer2_4"/>
    <property type="match status" value="1"/>
</dbReference>
<comment type="caution">
    <text evidence="17">The sequence shown here is derived from an EMBL/GenBank/DDBJ whole genome shotgun (WGS) entry which is preliminary data.</text>
</comment>
<accession>A0A0R1XMT3</accession>
<keyword evidence="4" id="KW-0004">4Fe-4S</keyword>
<dbReference type="PROSITE" id="PS51839">
    <property type="entry name" value="4FE4S_HC3"/>
    <property type="match status" value="1"/>
</dbReference>
<dbReference type="GO" id="GO:0051537">
    <property type="term" value="F:2 iron, 2 sulfur cluster binding"/>
    <property type="evidence" value="ECO:0007669"/>
    <property type="project" value="UniProtKB-KW"/>
</dbReference>
<keyword evidence="8" id="KW-1278">Translocase</keyword>
<dbReference type="PROSITE" id="PS00641">
    <property type="entry name" value="COMPLEX1_75K_1"/>
    <property type="match status" value="1"/>
</dbReference>
<dbReference type="eggNOG" id="COG3383">
    <property type="taxonomic scope" value="Bacteria"/>
</dbReference>
<dbReference type="PROSITE" id="PS51085">
    <property type="entry name" value="2FE2S_FER_2"/>
    <property type="match status" value="1"/>
</dbReference>
<comment type="cofactor">
    <cofactor evidence="1">
        <name>[4Fe-4S] cluster</name>
        <dbReference type="ChEBI" id="CHEBI:49883"/>
    </cofactor>
</comment>
<proteinExistence type="inferred from homology"/>
<evidence type="ECO:0000256" key="7">
    <source>
        <dbReference type="ARBA" id="ARBA00022737"/>
    </source>
</evidence>
<dbReference type="Gene3D" id="3.30.70.20">
    <property type="match status" value="1"/>
</dbReference>
<dbReference type="Pfam" id="PF02256">
    <property type="entry name" value="Fe_hyd_SSU"/>
    <property type="match status" value="1"/>
</dbReference>
<keyword evidence="12" id="KW-0472">Membrane</keyword>
<evidence type="ECO:0000256" key="10">
    <source>
        <dbReference type="ARBA" id="ARBA00023014"/>
    </source>
</evidence>
<dbReference type="Gene3D" id="3.40.950.10">
    <property type="entry name" value="Fe-only Hydrogenase (Larger Subunit), Chain L, domain 3"/>
    <property type="match status" value="1"/>
</dbReference>
<dbReference type="InterPro" id="IPR036010">
    <property type="entry name" value="2Fe-2S_ferredoxin-like_sf"/>
</dbReference>
<dbReference type="Pfam" id="PF02906">
    <property type="entry name" value="Fe_hyd_lg_C"/>
    <property type="match status" value="1"/>
</dbReference>
<dbReference type="FunFam" id="3.30.70.20:FF:000035">
    <property type="entry name" value="Iron hydrogenase 1"/>
    <property type="match status" value="1"/>
</dbReference>
<keyword evidence="5" id="KW-0001">2Fe-2S</keyword>
<dbReference type="GO" id="GO:0051539">
    <property type="term" value="F:4 iron, 4 sulfur cluster binding"/>
    <property type="evidence" value="ECO:0007669"/>
    <property type="project" value="UniProtKB-KW"/>
</dbReference>
<dbReference type="InterPro" id="IPR000283">
    <property type="entry name" value="NADH_UbQ_OxRdtase_75kDa_su_CS"/>
</dbReference>
<name>A0A0R1XMT3_9LACO</name>
<dbReference type="NCBIfam" id="TIGR02512">
    <property type="entry name" value="FeFe_hydrog_A"/>
    <property type="match status" value="1"/>
</dbReference>
<dbReference type="EMBL" id="AZGA01000077">
    <property type="protein sequence ID" value="KRM31576.1"/>
    <property type="molecule type" value="Genomic_DNA"/>
</dbReference>
<dbReference type="GO" id="GO:0042773">
    <property type="term" value="P:ATP synthesis coupled electron transport"/>
    <property type="evidence" value="ECO:0007669"/>
    <property type="project" value="InterPro"/>
</dbReference>
<dbReference type="InterPro" id="IPR003149">
    <property type="entry name" value="Fe_hydrogenase_ssu"/>
</dbReference>
<dbReference type="InterPro" id="IPR036991">
    <property type="entry name" value="Fe_hydrogenase_ssu_sf"/>
</dbReference>
<dbReference type="STRING" id="1423734.FC83_GL000637"/>
<dbReference type="RefSeq" id="WP_057002852.1">
    <property type="nucleotide sequence ID" value="NZ_AZGA01000077.1"/>
</dbReference>
<dbReference type="GO" id="GO:0008137">
    <property type="term" value="F:NADH dehydrogenase (ubiquinone) activity"/>
    <property type="evidence" value="ECO:0007669"/>
    <property type="project" value="InterPro"/>
</dbReference>
<dbReference type="InterPro" id="IPR004108">
    <property type="entry name" value="Fe_hydrogenase_lsu_C"/>
</dbReference>
<dbReference type="SUPFAM" id="SSF53920">
    <property type="entry name" value="Fe-only hydrogenase"/>
    <property type="match status" value="1"/>
</dbReference>
<comment type="similarity">
    <text evidence="3">Belongs to the complex I 75 kDa subunit family.</text>
</comment>
<dbReference type="SUPFAM" id="SSF54292">
    <property type="entry name" value="2Fe-2S ferredoxin-like"/>
    <property type="match status" value="1"/>
</dbReference>
<evidence type="ECO:0000256" key="3">
    <source>
        <dbReference type="ARBA" id="ARBA00005404"/>
    </source>
</evidence>
<dbReference type="GO" id="GO:0008901">
    <property type="term" value="F:ferredoxin hydrogenase activity"/>
    <property type="evidence" value="ECO:0007669"/>
    <property type="project" value="InterPro"/>
</dbReference>
<reference evidence="17 18" key="1">
    <citation type="journal article" date="2015" name="Genome Announc.">
        <title>Expanding the biotechnology potential of lactobacilli through comparative genomics of 213 strains and associated genera.</title>
        <authorList>
            <person name="Sun Z."/>
            <person name="Harris H.M."/>
            <person name="McCann A."/>
            <person name="Guo C."/>
            <person name="Argimon S."/>
            <person name="Zhang W."/>
            <person name="Yang X."/>
            <person name="Jeffery I.B."/>
            <person name="Cooney J.C."/>
            <person name="Kagawa T.F."/>
            <person name="Liu W."/>
            <person name="Song Y."/>
            <person name="Salvetti E."/>
            <person name="Wrobel A."/>
            <person name="Rasinkangas P."/>
            <person name="Parkhill J."/>
            <person name="Rea M.C."/>
            <person name="O'Sullivan O."/>
            <person name="Ritari J."/>
            <person name="Douillard F.P."/>
            <person name="Paul Ross R."/>
            <person name="Yang R."/>
            <person name="Briner A.E."/>
            <person name="Felis G.E."/>
            <person name="de Vos W.M."/>
            <person name="Barrangou R."/>
            <person name="Klaenhammer T.R."/>
            <person name="Caufield P.W."/>
            <person name="Cui Y."/>
            <person name="Zhang H."/>
            <person name="O'Toole P.W."/>
        </authorList>
    </citation>
    <scope>NUCLEOTIDE SEQUENCE [LARGE SCALE GENOMIC DNA]</scope>
    <source>
        <strain evidence="17 18">DSM 18527</strain>
    </source>
</reference>
<comment type="cofactor">
    <cofactor evidence="13">
        <name>[2Fe-2S] cluster</name>
        <dbReference type="ChEBI" id="CHEBI:190135"/>
    </cofactor>
</comment>
<protein>
    <recommendedName>
        <fullName evidence="19">Hydrogenase, Fe-only</fullName>
    </recommendedName>
</protein>
<dbReference type="SMART" id="SM00929">
    <property type="entry name" value="NADH-G_4Fe-4S_3"/>
    <property type="match status" value="1"/>
</dbReference>
<evidence type="ECO:0000313" key="17">
    <source>
        <dbReference type="EMBL" id="KRM31576.1"/>
    </source>
</evidence>
<dbReference type="AlphaFoldDB" id="A0A0R1XMT3"/>
<sequence length="573" mass="63069">MVKLTIDETVMEVPTGTTILEAARSHGINIPTLCYYKNLNDIGACRVCLVELKDKDKLVTACNTNVAEDMVVYTNTPAVREARQTNVELILSQHRVACTSCVRGGNCSLQTLSNQLGAKEPAYQEEWADNQWDMTFPLIRDNSKCIKCMRCIQVCDHIQSLHVWDVLYPGTQSTIGVHENKAICDSNCSLCGQCITHCPVGALSERDDVGRMKKALADPNVTTVVQIAPAIRTAWGEAFGLTPQEATVQRLATILRHIGFDIVFDTTFSADLTIMEESSEFLKFMQHKQPDDLPMFTSCCPGWVRFAKSEYPELLDQLSTSKSPQQMFGAVTKTWYADKIGLTPKQIFSVSIMPCVAKKAEAELPSMTRDDGTPDVDLVLTTREITRMIKSEYLDPKNFAESRLDDPLGIGSGAGVIFGSTGGVMEAALRSAYYFVNGENADADTFKAVRGENGCREVTTQLGGKDVKAIVVNGLANTRQLIENLKAGKVHCDFVEVMACPGGCVGGGGQPIHDGEEMAARRAPTLYRLDHNDQLRFSHDNPSIKMVYQEYLGDPLSDTAEHLLHTHHVASER</sequence>
<organism evidence="17 18">
    <name type="scientific">Agrilactobacillus composti DSM 18527 = JCM 14202</name>
    <dbReference type="NCBI Taxonomy" id="1423734"/>
    <lineage>
        <taxon>Bacteria</taxon>
        <taxon>Bacillati</taxon>
        <taxon>Bacillota</taxon>
        <taxon>Bacilli</taxon>
        <taxon>Lactobacillales</taxon>
        <taxon>Lactobacillaceae</taxon>
        <taxon>Agrilactobacillus</taxon>
    </lineage>
</organism>
<dbReference type="InterPro" id="IPR054351">
    <property type="entry name" value="NADH_UbQ_OxRdtase_ferredoxin"/>
</dbReference>
<comment type="subcellular location">
    <subcellularLocation>
        <location evidence="2">Membrane</location>
    </subcellularLocation>
</comment>
<feature type="domain" description="2Fe-2S ferredoxin-type" evidence="14">
    <location>
        <begin position="1"/>
        <end position="78"/>
    </location>
</feature>
<evidence type="ECO:0000256" key="2">
    <source>
        <dbReference type="ARBA" id="ARBA00004370"/>
    </source>
</evidence>
<evidence type="ECO:0000256" key="13">
    <source>
        <dbReference type="ARBA" id="ARBA00034078"/>
    </source>
</evidence>